<organism evidence="2 3">
    <name type="scientific">Castanea mollissima</name>
    <name type="common">Chinese chestnut</name>
    <dbReference type="NCBI Taxonomy" id="60419"/>
    <lineage>
        <taxon>Eukaryota</taxon>
        <taxon>Viridiplantae</taxon>
        <taxon>Streptophyta</taxon>
        <taxon>Embryophyta</taxon>
        <taxon>Tracheophyta</taxon>
        <taxon>Spermatophyta</taxon>
        <taxon>Magnoliopsida</taxon>
        <taxon>eudicotyledons</taxon>
        <taxon>Gunneridae</taxon>
        <taxon>Pentapetalae</taxon>
        <taxon>rosids</taxon>
        <taxon>fabids</taxon>
        <taxon>Fagales</taxon>
        <taxon>Fagaceae</taxon>
        <taxon>Castanea</taxon>
    </lineage>
</organism>
<dbReference type="AlphaFoldDB" id="A0A8J4VWB5"/>
<dbReference type="InterPro" id="IPR013730">
    <property type="entry name" value="Fyv7/TAP26"/>
</dbReference>
<dbReference type="GO" id="GO:0005634">
    <property type="term" value="C:nucleus"/>
    <property type="evidence" value="ECO:0007669"/>
    <property type="project" value="TreeGrafter"/>
</dbReference>
<feature type="region of interest" description="Disordered" evidence="1">
    <location>
        <begin position="79"/>
        <end position="171"/>
    </location>
</feature>
<dbReference type="PANTHER" id="PTHR15657:SF1">
    <property type="entry name" value="THYROID TRANSCRIPTION FACTOR 1-ASSOCIATED PROTEIN 26"/>
    <property type="match status" value="1"/>
</dbReference>
<feature type="region of interest" description="Disordered" evidence="1">
    <location>
        <begin position="1"/>
        <end position="35"/>
    </location>
</feature>
<dbReference type="OrthoDB" id="1928808at2759"/>
<keyword evidence="3" id="KW-1185">Reference proteome</keyword>
<dbReference type="Proteomes" id="UP000737018">
    <property type="component" value="Unassembled WGS sequence"/>
</dbReference>
<feature type="compositionally biased region" description="Basic and acidic residues" evidence="1">
    <location>
        <begin position="147"/>
        <end position="167"/>
    </location>
</feature>
<accession>A0A8J4VWB5</accession>
<dbReference type="Pfam" id="PF08524">
    <property type="entry name" value="rRNA_processing"/>
    <property type="match status" value="1"/>
</dbReference>
<dbReference type="EMBL" id="JRKL02000263">
    <property type="protein sequence ID" value="KAF3973255.1"/>
    <property type="molecule type" value="Genomic_DNA"/>
</dbReference>
<reference evidence="2" key="1">
    <citation type="submission" date="2020-03" db="EMBL/GenBank/DDBJ databases">
        <title>Castanea mollissima Vanexum genome sequencing.</title>
        <authorList>
            <person name="Staton M."/>
        </authorList>
    </citation>
    <scope>NUCLEOTIDE SEQUENCE</scope>
    <source>
        <tissue evidence="2">Leaf</tissue>
    </source>
</reference>
<feature type="compositionally biased region" description="Basic and acidic residues" evidence="1">
    <location>
        <begin position="1"/>
        <end position="12"/>
    </location>
</feature>
<name>A0A8J4VWB5_9ROSI</name>
<feature type="compositionally biased region" description="Low complexity" evidence="1">
    <location>
        <begin position="13"/>
        <end position="28"/>
    </location>
</feature>
<protein>
    <recommendedName>
        <fullName evidence="4">rRNA-processing protein FYV7</fullName>
    </recommendedName>
</protein>
<gene>
    <name evidence="2" type="ORF">CMV_003317</name>
</gene>
<evidence type="ECO:0000313" key="3">
    <source>
        <dbReference type="Proteomes" id="UP000737018"/>
    </source>
</evidence>
<evidence type="ECO:0000256" key="1">
    <source>
        <dbReference type="SAM" id="MobiDB-lite"/>
    </source>
</evidence>
<evidence type="ECO:0008006" key="4">
    <source>
        <dbReference type="Google" id="ProtNLM"/>
    </source>
</evidence>
<feature type="compositionally biased region" description="Basic and acidic residues" evidence="1">
    <location>
        <begin position="125"/>
        <end position="140"/>
    </location>
</feature>
<proteinExistence type="predicted"/>
<dbReference type="PANTHER" id="PTHR15657">
    <property type="entry name" value="THYROID TRANSCRIPTION FACTOR 1-ASSOCIATED PROTEIN 26"/>
    <property type="match status" value="1"/>
</dbReference>
<comment type="caution">
    <text evidence="2">The sequence shown here is derived from an EMBL/GenBank/DDBJ whole genome shotgun (WGS) entry which is preliminary data.</text>
</comment>
<sequence length="194" mass="22661">MKQQKRRDEENTGKNNGSNSIKMNNNMNMKKKKRLGGGGLSLEAFANAKTKGDFYNPSLIKKQKEFYKNAKHVKKYKKLLKQQSQQHDISTSIRSVEDENETEDGSRMGMNKQNKKNLGIPSLKEMYDKKHEKKEKERIEMQAVLQAKKEEREKAEARRKAAREKMFKKTRAGQPVMKYRIEHLLETIQNSAKN</sequence>
<evidence type="ECO:0000313" key="2">
    <source>
        <dbReference type="EMBL" id="KAF3973255.1"/>
    </source>
</evidence>